<dbReference type="InterPro" id="IPR019056">
    <property type="entry name" value="Phage_TAC_6"/>
</dbReference>
<sequence length="75" mass="8436">MPDNKRGFDWPTLMRAGMRGLGLRPQEFWDLTPAELQLLLGEGEGATPMGRLRLDELMSAFPDSMTPQYKGDAPR</sequence>
<keyword evidence="2" id="KW-1185">Reference proteome</keyword>
<evidence type="ECO:0000313" key="2">
    <source>
        <dbReference type="Proteomes" id="UP000220836"/>
    </source>
</evidence>
<dbReference type="Proteomes" id="UP000220836">
    <property type="component" value="Unassembled WGS sequence"/>
</dbReference>
<dbReference type="Pfam" id="PF09550">
    <property type="entry name" value="Phage_TAC_6"/>
    <property type="match status" value="1"/>
</dbReference>
<dbReference type="NCBIfam" id="TIGR02216">
    <property type="entry name" value="phage_TIGR02216"/>
    <property type="match status" value="1"/>
</dbReference>
<accession>A0A238JUI2</accession>
<organism evidence="1 2">
    <name type="scientific">Pelagimonas varians</name>
    <dbReference type="NCBI Taxonomy" id="696760"/>
    <lineage>
        <taxon>Bacteria</taxon>
        <taxon>Pseudomonadati</taxon>
        <taxon>Pseudomonadota</taxon>
        <taxon>Alphaproteobacteria</taxon>
        <taxon>Rhodobacterales</taxon>
        <taxon>Roseobacteraceae</taxon>
        <taxon>Pelagimonas</taxon>
    </lineage>
</organism>
<evidence type="ECO:0008006" key="3">
    <source>
        <dbReference type="Google" id="ProtNLM"/>
    </source>
</evidence>
<dbReference type="RefSeq" id="WP_097802781.1">
    <property type="nucleotide sequence ID" value="NZ_FXYH01000001.1"/>
</dbReference>
<evidence type="ECO:0000313" key="1">
    <source>
        <dbReference type="EMBL" id="SMX33406.1"/>
    </source>
</evidence>
<dbReference type="InterPro" id="IPR011739">
    <property type="entry name" value="GTA_rcc01693"/>
</dbReference>
<proteinExistence type="predicted"/>
<name>A0A238JUI2_9RHOB</name>
<gene>
    <name evidence="1" type="ORF">PEV8663_00231</name>
</gene>
<dbReference type="AlphaFoldDB" id="A0A238JUI2"/>
<protein>
    <recommendedName>
        <fullName evidence="3">Phage tail assembly chaperone</fullName>
    </recommendedName>
</protein>
<reference evidence="1 2" key="1">
    <citation type="submission" date="2017-05" db="EMBL/GenBank/DDBJ databases">
        <authorList>
            <person name="Song R."/>
            <person name="Chenine A.L."/>
            <person name="Ruprecht R.M."/>
        </authorList>
    </citation>
    <scope>NUCLEOTIDE SEQUENCE [LARGE SCALE GENOMIC DNA]</scope>
    <source>
        <strain evidence="1 2">CECT 8663</strain>
    </source>
</reference>
<dbReference type="EMBL" id="FXYH01000001">
    <property type="protein sequence ID" value="SMX33406.1"/>
    <property type="molecule type" value="Genomic_DNA"/>
</dbReference>
<dbReference type="OrthoDB" id="7582980at2"/>